<evidence type="ECO:0000256" key="1">
    <source>
        <dbReference type="SAM" id="Phobius"/>
    </source>
</evidence>
<comment type="caution">
    <text evidence="2">The sequence shown here is derived from an EMBL/GenBank/DDBJ whole genome shotgun (WGS) entry which is preliminary data.</text>
</comment>
<dbReference type="AlphaFoldDB" id="A0A5J4NQZ6"/>
<accession>A0A5J4NQZ6</accession>
<keyword evidence="1" id="KW-0812">Transmembrane</keyword>
<keyword evidence="3" id="KW-1185">Reference proteome</keyword>
<dbReference type="EMBL" id="QNGE01001320">
    <property type="protein sequence ID" value="KAA3677849.1"/>
    <property type="molecule type" value="Genomic_DNA"/>
</dbReference>
<dbReference type="Proteomes" id="UP000324629">
    <property type="component" value="Unassembled WGS sequence"/>
</dbReference>
<keyword evidence="1" id="KW-0472">Membrane</keyword>
<gene>
    <name evidence="2" type="ORF">DEA37_0013936</name>
</gene>
<organism evidence="2 3">
    <name type="scientific">Paragonimus westermani</name>
    <dbReference type="NCBI Taxonomy" id="34504"/>
    <lineage>
        <taxon>Eukaryota</taxon>
        <taxon>Metazoa</taxon>
        <taxon>Spiralia</taxon>
        <taxon>Lophotrochozoa</taxon>
        <taxon>Platyhelminthes</taxon>
        <taxon>Trematoda</taxon>
        <taxon>Digenea</taxon>
        <taxon>Plagiorchiida</taxon>
        <taxon>Troglotremata</taxon>
        <taxon>Troglotrematidae</taxon>
        <taxon>Paragonimus</taxon>
    </lineage>
</organism>
<protein>
    <submittedName>
        <fullName evidence="2">Uncharacterized protein</fullName>
    </submittedName>
</protein>
<proteinExistence type="predicted"/>
<sequence length="68" mass="8093">MDGEFFYTFVPRDDVENFWMYAILFVMIGFIGFTVKAVVKIWREKTPSNLYRLQLAPRPTCNYSSEQD</sequence>
<evidence type="ECO:0000313" key="2">
    <source>
        <dbReference type="EMBL" id="KAA3677849.1"/>
    </source>
</evidence>
<name>A0A5J4NQZ6_9TREM</name>
<reference evidence="2 3" key="1">
    <citation type="journal article" date="2019" name="Gigascience">
        <title>Whole-genome sequence of the oriental lung fluke Paragonimus westermani.</title>
        <authorList>
            <person name="Oey H."/>
            <person name="Zakrzewski M."/>
            <person name="Narain K."/>
            <person name="Devi K.R."/>
            <person name="Agatsuma T."/>
            <person name="Nawaratna S."/>
            <person name="Gobert G.N."/>
            <person name="Jones M.K."/>
            <person name="Ragan M.A."/>
            <person name="McManus D.P."/>
            <person name="Krause L."/>
        </authorList>
    </citation>
    <scope>NUCLEOTIDE SEQUENCE [LARGE SCALE GENOMIC DNA]</scope>
    <source>
        <strain evidence="2 3">IND2009</strain>
    </source>
</reference>
<keyword evidence="1" id="KW-1133">Transmembrane helix</keyword>
<evidence type="ECO:0000313" key="3">
    <source>
        <dbReference type="Proteomes" id="UP000324629"/>
    </source>
</evidence>
<feature type="transmembrane region" description="Helical" evidence="1">
    <location>
        <begin position="18"/>
        <end position="39"/>
    </location>
</feature>